<comment type="caution">
    <text evidence="3">The sequence shown here is derived from an EMBL/GenBank/DDBJ whole genome shotgun (WGS) entry which is preliminary data.</text>
</comment>
<gene>
    <name evidence="3" type="ORF">KSX_64860</name>
</gene>
<dbReference type="InterPro" id="IPR009061">
    <property type="entry name" value="DNA-bd_dom_put_sf"/>
</dbReference>
<dbReference type="SMART" id="SM00422">
    <property type="entry name" value="HTH_MERR"/>
    <property type="match status" value="1"/>
</dbReference>
<dbReference type="EMBL" id="BNJF01000004">
    <property type="protein sequence ID" value="GHO48323.1"/>
    <property type="molecule type" value="Genomic_DNA"/>
</dbReference>
<feature type="coiled-coil region" evidence="1">
    <location>
        <begin position="84"/>
        <end position="111"/>
    </location>
</feature>
<organism evidence="3 4">
    <name type="scientific">Ktedonospora formicarum</name>
    <dbReference type="NCBI Taxonomy" id="2778364"/>
    <lineage>
        <taxon>Bacteria</taxon>
        <taxon>Bacillati</taxon>
        <taxon>Chloroflexota</taxon>
        <taxon>Ktedonobacteria</taxon>
        <taxon>Ktedonobacterales</taxon>
        <taxon>Ktedonobacteraceae</taxon>
        <taxon>Ktedonospora</taxon>
    </lineage>
</organism>
<dbReference type="GO" id="GO:0003677">
    <property type="term" value="F:DNA binding"/>
    <property type="evidence" value="ECO:0007669"/>
    <property type="project" value="InterPro"/>
</dbReference>
<keyword evidence="1" id="KW-0175">Coiled coil</keyword>
<dbReference type="AlphaFoldDB" id="A0A8J3I742"/>
<protein>
    <recommendedName>
        <fullName evidence="2">HTH merR-type domain-containing protein</fullName>
    </recommendedName>
</protein>
<dbReference type="SUPFAM" id="SSF46955">
    <property type="entry name" value="Putative DNA-binding domain"/>
    <property type="match status" value="1"/>
</dbReference>
<dbReference type="Pfam" id="PF13591">
    <property type="entry name" value="MerR_2"/>
    <property type="match status" value="1"/>
</dbReference>
<dbReference type="RefSeq" id="WP_220197550.1">
    <property type="nucleotide sequence ID" value="NZ_BNJF01000004.1"/>
</dbReference>
<name>A0A8J3I742_9CHLR</name>
<feature type="domain" description="HTH merR-type" evidence="2">
    <location>
        <begin position="19"/>
        <end position="87"/>
    </location>
</feature>
<evidence type="ECO:0000256" key="1">
    <source>
        <dbReference type="SAM" id="Coils"/>
    </source>
</evidence>
<dbReference type="PROSITE" id="PS50937">
    <property type="entry name" value="HTH_MERR_2"/>
    <property type="match status" value="1"/>
</dbReference>
<reference evidence="3" key="1">
    <citation type="submission" date="2020-10" db="EMBL/GenBank/DDBJ databases">
        <title>Taxonomic study of unclassified bacteria belonging to the class Ktedonobacteria.</title>
        <authorList>
            <person name="Yabe S."/>
            <person name="Wang C.M."/>
            <person name="Zheng Y."/>
            <person name="Sakai Y."/>
            <person name="Cavaletti L."/>
            <person name="Monciardini P."/>
            <person name="Donadio S."/>
        </authorList>
    </citation>
    <scope>NUCLEOTIDE SEQUENCE</scope>
    <source>
        <strain evidence="3">SOSP1-1</strain>
    </source>
</reference>
<proteinExistence type="predicted"/>
<keyword evidence="4" id="KW-1185">Reference proteome</keyword>
<evidence type="ECO:0000259" key="2">
    <source>
        <dbReference type="PROSITE" id="PS50937"/>
    </source>
</evidence>
<sequence length="118" mass="13512">MDNPHITRIVIQPFPVPRSYSAHEAVTASRLNMRALHSLEASGLVQGEGSSRNRRYSEEDVRRLRRIRRLQHELGVNLGGVEVVLHLLKRLATLQQELEETRNQMAQIQSSSWQFSGD</sequence>
<evidence type="ECO:0000313" key="4">
    <source>
        <dbReference type="Proteomes" id="UP000612362"/>
    </source>
</evidence>
<dbReference type="GO" id="GO:0006355">
    <property type="term" value="P:regulation of DNA-templated transcription"/>
    <property type="evidence" value="ECO:0007669"/>
    <property type="project" value="InterPro"/>
</dbReference>
<dbReference type="Gene3D" id="1.10.1660.10">
    <property type="match status" value="1"/>
</dbReference>
<accession>A0A8J3I742</accession>
<dbReference type="Proteomes" id="UP000612362">
    <property type="component" value="Unassembled WGS sequence"/>
</dbReference>
<dbReference type="InterPro" id="IPR000551">
    <property type="entry name" value="MerR-type_HTH_dom"/>
</dbReference>
<evidence type="ECO:0000313" key="3">
    <source>
        <dbReference type="EMBL" id="GHO48323.1"/>
    </source>
</evidence>